<evidence type="ECO:0000313" key="1">
    <source>
        <dbReference type="EnsemblMetazoa" id="GAUT005422-PA"/>
    </source>
</evidence>
<protein>
    <submittedName>
        <fullName evidence="1">Uncharacterized protein</fullName>
    </submittedName>
</protein>
<name>A0A1A9UHZ5_GLOAU</name>
<dbReference type="VEuPathDB" id="VectorBase:GAUT005422"/>
<dbReference type="EnsemblMetazoa" id="GAUT005422-RA">
    <property type="protein sequence ID" value="GAUT005422-PA"/>
    <property type="gene ID" value="GAUT005422"/>
</dbReference>
<keyword evidence="2" id="KW-1185">Reference proteome</keyword>
<proteinExistence type="predicted"/>
<dbReference type="AlphaFoldDB" id="A0A1A9UHZ5"/>
<accession>A0A1A9UHZ5</accession>
<dbReference type="Proteomes" id="UP000078200">
    <property type="component" value="Unassembled WGS sequence"/>
</dbReference>
<organism evidence="1 2">
    <name type="scientific">Glossina austeni</name>
    <name type="common">Savannah tsetse fly</name>
    <dbReference type="NCBI Taxonomy" id="7395"/>
    <lineage>
        <taxon>Eukaryota</taxon>
        <taxon>Metazoa</taxon>
        <taxon>Ecdysozoa</taxon>
        <taxon>Arthropoda</taxon>
        <taxon>Hexapoda</taxon>
        <taxon>Insecta</taxon>
        <taxon>Pterygota</taxon>
        <taxon>Neoptera</taxon>
        <taxon>Endopterygota</taxon>
        <taxon>Diptera</taxon>
        <taxon>Brachycera</taxon>
        <taxon>Muscomorpha</taxon>
        <taxon>Hippoboscoidea</taxon>
        <taxon>Glossinidae</taxon>
        <taxon>Glossina</taxon>
    </lineage>
</organism>
<evidence type="ECO:0000313" key="2">
    <source>
        <dbReference type="Proteomes" id="UP000078200"/>
    </source>
</evidence>
<sequence length="291" mass="32714">MFSSESTSKGEQSADVIEPKETGVRAETLPSKVIIYRFGLPSVAGILTLKLSSIIMDSVSAVAIPWTSARKASMCLAFPLSTLLERNFLFVSRLNVKLDITILLGSLLLWEESETLNSTNAKLISHNVEESRWQLSVDNAVQQIKRELKQSIDRAVRVMRTELTVSIHDLKSVVDGYNDSIKKVEHDLTSRISTLKAEITKANTLSAYNFVTDREMTGSVQHKRIFFNDRCSPTAGKCLPELLDLIWSPVRIDCIKRADVSSKGFYHTCIFLWQIVLWPPTVMVVTVFDVF</sequence>
<reference evidence="1" key="1">
    <citation type="submission" date="2020-05" db="UniProtKB">
        <authorList>
            <consortium name="EnsemblMetazoa"/>
        </authorList>
    </citation>
    <scope>IDENTIFICATION</scope>
    <source>
        <strain evidence="1">TTRI</strain>
    </source>
</reference>